<keyword evidence="3 8" id="KW-0378">Hydrolase</keyword>
<dbReference type="GO" id="GO:0005737">
    <property type="term" value="C:cytoplasm"/>
    <property type="evidence" value="ECO:0007669"/>
    <property type="project" value="UniProtKB-SubCell"/>
</dbReference>
<dbReference type="NCBIfam" id="TIGR00447">
    <property type="entry name" value="pth"/>
    <property type="match status" value="1"/>
</dbReference>
<dbReference type="FunFam" id="3.40.50.1470:FF:000001">
    <property type="entry name" value="Peptidyl-tRNA hydrolase"/>
    <property type="match status" value="1"/>
</dbReference>
<evidence type="ECO:0000256" key="8">
    <source>
        <dbReference type="HAMAP-Rule" id="MF_00083"/>
    </source>
</evidence>
<evidence type="ECO:0000256" key="6">
    <source>
        <dbReference type="ARBA" id="ARBA00048707"/>
    </source>
</evidence>
<comment type="subunit">
    <text evidence="8">Monomer.</text>
</comment>
<feature type="active site" description="Proton acceptor" evidence="8">
    <location>
        <position position="29"/>
    </location>
</feature>
<evidence type="ECO:0000256" key="3">
    <source>
        <dbReference type="ARBA" id="ARBA00022801"/>
    </source>
</evidence>
<comment type="subcellular location">
    <subcellularLocation>
        <location evidence="8">Cytoplasm</location>
    </subcellularLocation>
</comment>
<evidence type="ECO:0000313" key="12">
    <source>
        <dbReference type="Proteomes" id="UP000185612"/>
    </source>
</evidence>
<protein>
    <recommendedName>
        <fullName evidence="7 8">Peptidyl-tRNA hydrolase</fullName>
        <shortName evidence="8">Pth</shortName>
        <ecNumber evidence="1 8">3.1.1.29</ecNumber>
    </recommendedName>
</protein>
<comment type="function">
    <text evidence="8">Catalyzes the release of premature peptidyl moieties from peptidyl-tRNA molecules trapped in stalled 50S ribosomal subunits, and thus maintains levels of free tRNAs and 50S ribosomes.</text>
</comment>
<keyword evidence="12" id="KW-1185">Reference proteome</keyword>
<evidence type="ECO:0000256" key="5">
    <source>
        <dbReference type="ARBA" id="ARBA00038063"/>
    </source>
</evidence>
<feature type="site" description="Stabilizes the basic form of H active site to accept a proton" evidence="8">
    <location>
        <position position="108"/>
    </location>
</feature>
<dbReference type="Pfam" id="PF01195">
    <property type="entry name" value="Pept_tRNA_hydro"/>
    <property type="match status" value="1"/>
</dbReference>
<dbReference type="InParanoid" id="A0A1Q5PYK5"/>
<comment type="function">
    <text evidence="8">Hydrolyzes ribosome-free peptidyl-tRNAs (with 1 or more amino acids incorporated), which drop off the ribosome during protein synthesis, or as a result of ribosome stalling.</text>
</comment>
<feature type="binding site" evidence="8">
    <location>
        <position position="83"/>
    </location>
    <ligand>
        <name>tRNA</name>
        <dbReference type="ChEBI" id="CHEBI:17843"/>
    </ligand>
</feature>
<evidence type="ECO:0000256" key="7">
    <source>
        <dbReference type="ARBA" id="ARBA00050038"/>
    </source>
</evidence>
<evidence type="ECO:0000256" key="2">
    <source>
        <dbReference type="ARBA" id="ARBA00022555"/>
    </source>
</evidence>
<dbReference type="GO" id="GO:0000049">
    <property type="term" value="F:tRNA binding"/>
    <property type="evidence" value="ECO:0007669"/>
    <property type="project" value="UniProtKB-UniRule"/>
</dbReference>
<keyword evidence="4 8" id="KW-0694">RNA-binding</keyword>
<evidence type="ECO:0000313" key="11">
    <source>
        <dbReference type="EMBL" id="OKL52701.1"/>
    </source>
</evidence>
<feature type="binding site" evidence="8">
    <location>
        <position position="129"/>
    </location>
    <ligand>
        <name>tRNA</name>
        <dbReference type="ChEBI" id="CHEBI:17843"/>
    </ligand>
</feature>
<dbReference type="PROSITE" id="PS01196">
    <property type="entry name" value="PEPT_TRNA_HYDROL_2"/>
    <property type="match status" value="1"/>
</dbReference>
<reference evidence="12" key="1">
    <citation type="submission" date="2016-12" db="EMBL/GenBank/DDBJ databases">
        <authorList>
            <person name="Meng X."/>
        </authorList>
    </citation>
    <scope>NUCLEOTIDE SEQUENCE [LARGE SCALE GENOMIC DNA]</scope>
    <source>
        <strain evidence="12">DSM 20732</strain>
    </source>
</reference>
<dbReference type="CDD" id="cd00462">
    <property type="entry name" value="PTH"/>
    <property type="match status" value="1"/>
</dbReference>
<dbReference type="FunCoup" id="A0A1Q5PYK5">
    <property type="interactions" value="193"/>
</dbReference>
<comment type="similarity">
    <text evidence="5 8 10">Belongs to the PTH family.</text>
</comment>
<sequence>MRQDGLMGSDAWLVVGLGNTGRKYEDNRHNVGRMVVDLLARRAGASLARHPSQTYLADVRLGVGPGGVPGPRAILARTNGYMNVSGGPVKALAAYYGIAPERLLVVHDELDLPAWTLRLKRGGGEGGHNGLRSISGALGTRDYLRLRFGVGRPPGRQDPADYVLSDFSAAEQPELALQLELAADAIEDVAVRGLELAQMRLHAAP</sequence>
<dbReference type="InterPro" id="IPR001328">
    <property type="entry name" value="Pept_tRNA_hydro"/>
</dbReference>
<evidence type="ECO:0000256" key="1">
    <source>
        <dbReference type="ARBA" id="ARBA00013260"/>
    </source>
</evidence>
<keyword evidence="8" id="KW-0963">Cytoplasm</keyword>
<dbReference type="GO" id="GO:0072344">
    <property type="term" value="P:rescue of stalled ribosome"/>
    <property type="evidence" value="ECO:0007669"/>
    <property type="project" value="UniProtKB-UniRule"/>
</dbReference>
<dbReference type="Proteomes" id="UP000185612">
    <property type="component" value="Unassembled WGS sequence"/>
</dbReference>
<feature type="site" description="Discriminates between blocked and unblocked aminoacyl-tRNA" evidence="8">
    <location>
        <position position="19"/>
    </location>
</feature>
<gene>
    <name evidence="8" type="primary">pth</name>
    <name evidence="11" type="ORF">BSZ40_00930</name>
</gene>
<dbReference type="EC" id="3.1.1.29" evidence="1 8"/>
<dbReference type="InterPro" id="IPR018171">
    <property type="entry name" value="Pept_tRNA_hydro_CS"/>
</dbReference>
<comment type="caution">
    <text evidence="11">The sequence shown here is derived from an EMBL/GenBank/DDBJ whole genome shotgun (WGS) entry which is preliminary data.</text>
</comment>
<evidence type="ECO:0000256" key="9">
    <source>
        <dbReference type="RuleBase" id="RU000673"/>
    </source>
</evidence>
<dbReference type="GO" id="GO:0006515">
    <property type="term" value="P:protein quality control for misfolded or incompletely synthesized proteins"/>
    <property type="evidence" value="ECO:0007669"/>
    <property type="project" value="UniProtKB-UniRule"/>
</dbReference>
<evidence type="ECO:0000256" key="10">
    <source>
        <dbReference type="RuleBase" id="RU004320"/>
    </source>
</evidence>
<dbReference type="PANTHER" id="PTHR17224">
    <property type="entry name" value="PEPTIDYL-TRNA HYDROLASE"/>
    <property type="match status" value="1"/>
</dbReference>
<dbReference type="PANTHER" id="PTHR17224:SF1">
    <property type="entry name" value="PEPTIDYL-TRNA HYDROLASE"/>
    <property type="match status" value="1"/>
</dbReference>
<name>A0A1Q5PYK5_9ACTO</name>
<dbReference type="AlphaFoldDB" id="A0A1Q5PYK5"/>
<dbReference type="GO" id="GO:0004045">
    <property type="term" value="F:peptidyl-tRNA hydrolase activity"/>
    <property type="evidence" value="ECO:0007669"/>
    <property type="project" value="UniProtKB-UniRule"/>
</dbReference>
<dbReference type="PROSITE" id="PS01195">
    <property type="entry name" value="PEPT_TRNA_HYDROL_1"/>
    <property type="match status" value="1"/>
</dbReference>
<dbReference type="STRING" id="52770.BSZ40_00930"/>
<evidence type="ECO:0000256" key="4">
    <source>
        <dbReference type="ARBA" id="ARBA00022884"/>
    </source>
</evidence>
<dbReference type="SUPFAM" id="SSF53178">
    <property type="entry name" value="Peptidyl-tRNA hydrolase-like"/>
    <property type="match status" value="1"/>
</dbReference>
<organism evidence="11 12">
    <name type="scientific">Buchananella hordeovulneris</name>
    <dbReference type="NCBI Taxonomy" id="52770"/>
    <lineage>
        <taxon>Bacteria</taxon>
        <taxon>Bacillati</taxon>
        <taxon>Actinomycetota</taxon>
        <taxon>Actinomycetes</taxon>
        <taxon>Actinomycetales</taxon>
        <taxon>Actinomycetaceae</taxon>
        <taxon>Buchananella</taxon>
    </lineage>
</organism>
<dbReference type="InterPro" id="IPR036416">
    <property type="entry name" value="Pept_tRNA_hydro_sf"/>
</dbReference>
<dbReference type="HAMAP" id="MF_00083">
    <property type="entry name" value="Pept_tRNA_hydro_bact"/>
    <property type="match status" value="1"/>
</dbReference>
<feature type="binding site" evidence="8">
    <location>
        <position position="81"/>
    </location>
    <ligand>
        <name>tRNA</name>
        <dbReference type="ChEBI" id="CHEBI:17843"/>
    </ligand>
</feature>
<dbReference type="Gene3D" id="3.40.50.1470">
    <property type="entry name" value="Peptidyl-tRNA hydrolase"/>
    <property type="match status" value="1"/>
</dbReference>
<accession>A0A1Q5PYK5</accession>
<feature type="binding site" evidence="8">
    <location>
        <position position="24"/>
    </location>
    <ligand>
        <name>tRNA</name>
        <dbReference type="ChEBI" id="CHEBI:17843"/>
    </ligand>
</feature>
<keyword evidence="2 8" id="KW-0820">tRNA-binding</keyword>
<dbReference type="EMBL" id="MQVS01000001">
    <property type="protein sequence ID" value="OKL52701.1"/>
    <property type="molecule type" value="Genomic_DNA"/>
</dbReference>
<proteinExistence type="inferred from homology"/>
<comment type="catalytic activity">
    <reaction evidence="6 8 9">
        <text>an N-acyl-L-alpha-aminoacyl-tRNA + H2O = an N-acyl-L-amino acid + a tRNA + H(+)</text>
        <dbReference type="Rhea" id="RHEA:54448"/>
        <dbReference type="Rhea" id="RHEA-COMP:10123"/>
        <dbReference type="Rhea" id="RHEA-COMP:13883"/>
        <dbReference type="ChEBI" id="CHEBI:15377"/>
        <dbReference type="ChEBI" id="CHEBI:15378"/>
        <dbReference type="ChEBI" id="CHEBI:59874"/>
        <dbReference type="ChEBI" id="CHEBI:78442"/>
        <dbReference type="ChEBI" id="CHEBI:138191"/>
        <dbReference type="EC" id="3.1.1.29"/>
    </reaction>
</comment>